<name>A0A1F5S9W9_9BACT</name>
<protein>
    <recommendedName>
        <fullName evidence="1">Helix-turn-helix domain-containing protein</fullName>
    </recommendedName>
</protein>
<dbReference type="Pfam" id="PF12728">
    <property type="entry name" value="HTH_17"/>
    <property type="match status" value="1"/>
</dbReference>
<organism evidence="2 3">
    <name type="scientific">Candidatus Falkowbacteria bacterium RIFCSPHIGHO2_02_FULL_42_9</name>
    <dbReference type="NCBI Taxonomy" id="1797986"/>
    <lineage>
        <taxon>Bacteria</taxon>
        <taxon>Candidatus Falkowiibacteriota</taxon>
    </lineage>
</organism>
<dbReference type="Proteomes" id="UP000176877">
    <property type="component" value="Unassembled WGS sequence"/>
</dbReference>
<proteinExistence type="predicted"/>
<comment type="caution">
    <text evidence="2">The sequence shown here is derived from an EMBL/GenBank/DDBJ whole genome shotgun (WGS) entry which is preliminary data.</text>
</comment>
<evidence type="ECO:0000313" key="3">
    <source>
        <dbReference type="Proteomes" id="UP000176877"/>
    </source>
</evidence>
<accession>A0A1F5S9W9</accession>
<feature type="domain" description="Helix-turn-helix" evidence="1">
    <location>
        <begin position="10"/>
        <end position="55"/>
    </location>
</feature>
<dbReference type="EMBL" id="MFFT01000008">
    <property type="protein sequence ID" value="OGF23467.1"/>
    <property type="molecule type" value="Genomic_DNA"/>
</dbReference>
<evidence type="ECO:0000259" key="1">
    <source>
        <dbReference type="Pfam" id="PF12728"/>
    </source>
</evidence>
<sequence>MTQEIKDNAVYTTNETQKLLKISNSTIKRMLKKRLIKANKVGGQYRILGKEILRLVSPAVEKKAIKSYLNFKQKVVDRINKW</sequence>
<reference evidence="2 3" key="1">
    <citation type="journal article" date="2016" name="Nat. Commun.">
        <title>Thousands of microbial genomes shed light on interconnected biogeochemical processes in an aquifer system.</title>
        <authorList>
            <person name="Anantharaman K."/>
            <person name="Brown C.T."/>
            <person name="Hug L.A."/>
            <person name="Sharon I."/>
            <person name="Castelle C.J."/>
            <person name="Probst A.J."/>
            <person name="Thomas B.C."/>
            <person name="Singh A."/>
            <person name="Wilkins M.J."/>
            <person name="Karaoz U."/>
            <person name="Brodie E.L."/>
            <person name="Williams K.H."/>
            <person name="Hubbard S.S."/>
            <person name="Banfield J.F."/>
        </authorList>
    </citation>
    <scope>NUCLEOTIDE SEQUENCE [LARGE SCALE GENOMIC DNA]</scope>
</reference>
<dbReference type="AlphaFoldDB" id="A0A1F5S9W9"/>
<gene>
    <name evidence="2" type="ORF">A3D45_01060</name>
</gene>
<dbReference type="GO" id="GO:0003677">
    <property type="term" value="F:DNA binding"/>
    <property type="evidence" value="ECO:0007669"/>
    <property type="project" value="InterPro"/>
</dbReference>
<dbReference type="NCBIfam" id="TIGR01764">
    <property type="entry name" value="excise"/>
    <property type="match status" value="1"/>
</dbReference>
<dbReference type="InterPro" id="IPR041657">
    <property type="entry name" value="HTH_17"/>
</dbReference>
<evidence type="ECO:0000313" key="2">
    <source>
        <dbReference type="EMBL" id="OGF23467.1"/>
    </source>
</evidence>
<dbReference type="InterPro" id="IPR010093">
    <property type="entry name" value="SinI_DNA-bd"/>
</dbReference>